<gene>
    <name evidence="1" type="ORF">AMTR_s00029p00101780</name>
</gene>
<dbReference type="HOGENOM" id="CLU_2674379_0_0_1"/>
<sequence>MFDDLSSKRNHLGVASLVPKPSLSLRIPTDSSHQMIADDQCISHIISQRVGTIGNSVSMFFPREEAVPDHAFSAA</sequence>
<keyword evidence="2" id="KW-1185">Reference proteome</keyword>
<organism evidence="1 2">
    <name type="scientific">Amborella trichopoda</name>
    <dbReference type="NCBI Taxonomy" id="13333"/>
    <lineage>
        <taxon>Eukaryota</taxon>
        <taxon>Viridiplantae</taxon>
        <taxon>Streptophyta</taxon>
        <taxon>Embryophyta</taxon>
        <taxon>Tracheophyta</taxon>
        <taxon>Spermatophyta</taxon>
        <taxon>Magnoliopsida</taxon>
        <taxon>Amborellales</taxon>
        <taxon>Amborellaceae</taxon>
        <taxon>Amborella</taxon>
    </lineage>
</organism>
<dbReference type="Proteomes" id="UP000017836">
    <property type="component" value="Unassembled WGS sequence"/>
</dbReference>
<reference evidence="2" key="1">
    <citation type="journal article" date="2013" name="Science">
        <title>The Amborella genome and the evolution of flowering plants.</title>
        <authorList>
            <consortium name="Amborella Genome Project"/>
        </authorList>
    </citation>
    <scope>NUCLEOTIDE SEQUENCE [LARGE SCALE GENOMIC DNA]</scope>
</reference>
<protein>
    <submittedName>
        <fullName evidence="1">Uncharacterized protein</fullName>
    </submittedName>
</protein>
<dbReference type="AlphaFoldDB" id="W1PHJ2"/>
<dbReference type="EMBL" id="KI392980">
    <property type="protein sequence ID" value="ERN09467.1"/>
    <property type="molecule type" value="Genomic_DNA"/>
</dbReference>
<evidence type="ECO:0000313" key="2">
    <source>
        <dbReference type="Proteomes" id="UP000017836"/>
    </source>
</evidence>
<name>W1PHJ2_AMBTC</name>
<dbReference type="Gramene" id="ERN09467">
    <property type="protein sequence ID" value="ERN09467"/>
    <property type="gene ID" value="AMTR_s00029p00101780"/>
</dbReference>
<evidence type="ECO:0000313" key="1">
    <source>
        <dbReference type="EMBL" id="ERN09467.1"/>
    </source>
</evidence>
<accession>W1PHJ2</accession>
<proteinExistence type="predicted"/>